<evidence type="ECO:0000256" key="2">
    <source>
        <dbReference type="ARBA" id="ARBA00023015"/>
    </source>
</evidence>
<dbReference type="SUPFAM" id="SSF46785">
    <property type="entry name" value="Winged helix' DNA-binding domain"/>
    <property type="match status" value="1"/>
</dbReference>
<sequence length="303" mass="33128">MDRLSVMKAFCRVVERGSFARAAEDLGISPALLSRDIKLLEQALSVQLLSRTTRRMAVTDHGRLYYEDCRRILQEIDEVEARARRGAGRVAGSLRVNAPSSFGLTVLSAMLPGFMDAYPDVQLTLHLDDHVIDMIEGGYDLSIRIRAGLPDSVLVARRIGTVRQALFASPDYVTSHGAPRSPTQLQGHDILGYLLADQPQDFSMTGPAGEETVPVTPRAFLGSSLLLRDLLANGRGIGALPDFLSAPLECDRRLVRILPGWSLPERQIYAVTPSHLGMDGRVSAFVTYLQQYLPAPEETGSGS</sequence>
<proteinExistence type="inferred from homology"/>
<keyword evidence="2" id="KW-0805">Transcription regulation</keyword>
<dbReference type="PANTHER" id="PTHR30537">
    <property type="entry name" value="HTH-TYPE TRANSCRIPTIONAL REGULATOR"/>
    <property type="match status" value="1"/>
</dbReference>
<organism evidence="6 7">
    <name type="scientific">Zhengella mangrovi</name>
    <dbReference type="NCBI Taxonomy" id="1982044"/>
    <lineage>
        <taxon>Bacteria</taxon>
        <taxon>Pseudomonadati</taxon>
        <taxon>Pseudomonadota</taxon>
        <taxon>Alphaproteobacteria</taxon>
        <taxon>Hyphomicrobiales</taxon>
        <taxon>Notoacmeibacteraceae</taxon>
        <taxon>Zhengella</taxon>
    </lineage>
</organism>
<dbReference type="RefSeq" id="WP_099307592.1">
    <property type="nucleotide sequence ID" value="NZ_PDVP01000012.1"/>
</dbReference>
<dbReference type="Pfam" id="PF00126">
    <property type="entry name" value="HTH_1"/>
    <property type="match status" value="1"/>
</dbReference>
<dbReference type="AlphaFoldDB" id="A0A2G1QJU8"/>
<protein>
    <submittedName>
        <fullName evidence="6">LysR family transcriptional regulator</fullName>
    </submittedName>
</protein>
<dbReference type="FunFam" id="1.10.10.10:FF:000001">
    <property type="entry name" value="LysR family transcriptional regulator"/>
    <property type="match status" value="1"/>
</dbReference>
<evidence type="ECO:0000313" key="6">
    <source>
        <dbReference type="EMBL" id="PHP65805.1"/>
    </source>
</evidence>
<accession>A0A2G1QJU8</accession>
<dbReference type="GO" id="GO:0003700">
    <property type="term" value="F:DNA-binding transcription factor activity"/>
    <property type="evidence" value="ECO:0007669"/>
    <property type="project" value="InterPro"/>
</dbReference>
<dbReference type="CDD" id="cd08422">
    <property type="entry name" value="PBP2_CrgA_like"/>
    <property type="match status" value="1"/>
</dbReference>
<keyword evidence="4" id="KW-0804">Transcription</keyword>
<dbReference type="PANTHER" id="PTHR30537:SF5">
    <property type="entry name" value="HTH-TYPE TRANSCRIPTIONAL ACTIVATOR TTDR-RELATED"/>
    <property type="match status" value="1"/>
</dbReference>
<name>A0A2G1QJU8_9HYPH</name>
<dbReference type="Proteomes" id="UP000221168">
    <property type="component" value="Unassembled WGS sequence"/>
</dbReference>
<evidence type="ECO:0000256" key="4">
    <source>
        <dbReference type="ARBA" id="ARBA00023163"/>
    </source>
</evidence>
<keyword evidence="3" id="KW-0238">DNA-binding</keyword>
<dbReference type="GO" id="GO:0003677">
    <property type="term" value="F:DNA binding"/>
    <property type="evidence" value="ECO:0007669"/>
    <property type="project" value="UniProtKB-KW"/>
</dbReference>
<comment type="caution">
    <text evidence="6">The sequence shown here is derived from an EMBL/GenBank/DDBJ whole genome shotgun (WGS) entry which is preliminary data.</text>
</comment>
<feature type="domain" description="HTH lysR-type" evidence="5">
    <location>
        <begin position="1"/>
        <end position="59"/>
    </location>
</feature>
<dbReference type="EMBL" id="PDVP01000012">
    <property type="protein sequence ID" value="PHP65805.1"/>
    <property type="molecule type" value="Genomic_DNA"/>
</dbReference>
<dbReference type="PROSITE" id="PS50931">
    <property type="entry name" value="HTH_LYSR"/>
    <property type="match status" value="1"/>
</dbReference>
<dbReference type="Gene3D" id="1.10.10.10">
    <property type="entry name" value="Winged helix-like DNA-binding domain superfamily/Winged helix DNA-binding domain"/>
    <property type="match status" value="1"/>
</dbReference>
<dbReference type="OrthoDB" id="9812435at2"/>
<dbReference type="Pfam" id="PF03466">
    <property type="entry name" value="LysR_substrate"/>
    <property type="match status" value="1"/>
</dbReference>
<dbReference type="InterPro" id="IPR000847">
    <property type="entry name" value="LysR_HTH_N"/>
</dbReference>
<reference evidence="6 7" key="1">
    <citation type="submission" date="2017-10" db="EMBL/GenBank/DDBJ databases">
        <title>Sedimentibacterium mangrovi gen. nov., sp. nov., a novel member of family Phyllobacteriacea isolated from mangrove sediment.</title>
        <authorList>
            <person name="Liao H."/>
            <person name="Tian Y."/>
        </authorList>
    </citation>
    <scope>NUCLEOTIDE SEQUENCE [LARGE SCALE GENOMIC DNA]</scope>
    <source>
        <strain evidence="6 7">X9-2-2</strain>
    </source>
</reference>
<evidence type="ECO:0000259" key="5">
    <source>
        <dbReference type="PROSITE" id="PS50931"/>
    </source>
</evidence>
<dbReference type="InterPro" id="IPR058163">
    <property type="entry name" value="LysR-type_TF_proteobact-type"/>
</dbReference>
<dbReference type="InterPro" id="IPR036390">
    <property type="entry name" value="WH_DNA-bd_sf"/>
</dbReference>
<evidence type="ECO:0000256" key="3">
    <source>
        <dbReference type="ARBA" id="ARBA00023125"/>
    </source>
</evidence>
<comment type="similarity">
    <text evidence="1">Belongs to the LysR transcriptional regulatory family.</text>
</comment>
<dbReference type="InterPro" id="IPR005119">
    <property type="entry name" value="LysR_subst-bd"/>
</dbReference>
<evidence type="ECO:0000256" key="1">
    <source>
        <dbReference type="ARBA" id="ARBA00009437"/>
    </source>
</evidence>
<dbReference type="Gene3D" id="3.40.190.290">
    <property type="match status" value="1"/>
</dbReference>
<evidence type="ECO:0000313" key="7">
    <source>
        <dbReference type="Proteomes" id="UP000221168"/>
    </source>
</evidence>
<gene>
    <name evidence="6" type="ORF">CSC94_17105</name>
</gene>
<keyword evidence="7" id="KW-1185">Reference proteome</keyword>
<dbReference type="SUPFAM" id="SSF53850">
    <property type="entry name" value="Periplasmic binding protein-like II"/>
    <property type="match status" value="1"/>
</dbReference>
<dbReference type="InterPro" id="IPR036388">
    <property type="entry name" value="WH-like_DNA-bd_sf"/>
</dbReference>